<dbReference type="AlphaFoldDB" id="A0A542EET4"/>
<proteinExistence type="predicted"/>
<accession>A0A542EET4</accession>
<evidence type="ECO:0000313" key="2">
    <source>
        <dbReference type="Proteomes" id="UP000320806"/>
    </source>
</evidence>
<reference evidence="1 2" key="1">
    <citation type="submission" date="2019-06" db="EMBL/GenBank/DDBJ databases">
        <title>Sequencing the genomes of 1000 actinobacteria strains.</title>
        <authorList>
            <person name="Klenk H.-P."/>
        </authorList>
    </citation>
    <scope>NUCLEOTIDE SEQUENCE [LARGE SCALE GENOMIC DNA]</scope>
    <source>
        <strain evidence="1 2">DSM 19828</strain>
    </source>
</reference>
<protein>
    <submittedName>
        <fullName evidence="1">Uncharacterized protein</fullName>
    </submittedName>
</protein>
<comment type="caution">
    <text evidence="1">The sequence shown here is derived from an EMBL/GenBank/DDBJ whole genome shotgun (WGS) entry which is preliminary data.</text>
</comment>
<dbReference type="EMBL" id="VFMO01000001">
    <property type="protein sequence ID" value="TQJ13834.1"/>
    <property type="molecule type" value="Genomic_DNA"/>
</dbReference>
<name>A0A542EET4_9MICO</name>
<keyword evidence="2" id="KW-1185">Reference proteome</keyword>
<dbReference type="Proteomes" id="UP000320806">
    <property type="component" value="Unassembled WGS sequence"/>
</dbReference>
<gene>
    <name evidence="1" type="ORF">FB459_1269</name>
</gene>
<evidence type="ECO:0000313" key="1">
    <source>
        <dbReference type="EMBL" id="TQJ13834.1"/>
    </source>
</evidence>
<sequence length="92" mass="10016">MFTLSFLQDTHQAGYDAGFADGLRAAEDIANAEFEAARAVVHSAAGGDRHPFWDALNVDPVNDPWAEVAERLEEARETHRRAVHDSLRGGAA</sequence>
<organism evidence="1 2">
    <name type="scientific">Yimella lutea</name>
    <dbReference type="NCBI Taxonomy" id="587872"/>
    <lineage>
        <taxon>Bacteria</taxon>
        <taxon>Bacillati</taxon>
        <taxon>Actinomycetota</taxon>
        <taxon>Actinomycetes</taxon>
        <taxon>Micrococcales</taxon>
        <taxon>Dermacoccaceae</taxon>
        <taxon>Yimella</taxon>
    </lineage>
</organism>